<dbReference type="Gene3D" id="3.40.630.10">
    <property type="entry name" value="Zn peptidases"/>
    <property type="match status" value="1"/>
</dbReference>
<comment type="similarity">
    <text evidence="2 8">Belongs to the peptidase M14 family.</text>
</comment>
<dbReference type="SMART" id="SM00631">
    <property type="entry name" value="Zn_pept"/>
    <property type="match status" value="1"/>
</dbReference>
<evidence type="ECO:0000259" key="11">
    <source>
        <dbReference type="PROSITE" id="PS52035"/>
    </source>
</evidence>
<dbReference type="CDD" id="cd03860">
    <property type="entry name" value="M14_CP_A-B_like"/>
    <property type="match status" value="1"/>
</dbReference>
<evidence type="ECO:0000313" key="13">
    <source>
        <dbReference type="Proteomes" id="UP001479436"/>
    </source>
</evidence>
<feature type="active site" description="Proton donor/acceptor" evidence="8">
    <location>
        <position position="385"/>
    </location>
</feature>
<comment type="caution">
    <text evidence="12">The sequence shown here is derived from an EMBL/GenBank/DDBJ whole genome shotgun (WGS) entry which is preliminary data.</text>
</comment>
<keyword evidence="5" id="KW-0378">Hydrolase</keyword>
<feature type="domain" description="Peptidase M14" evidence="11">
    <location>
        <begin position="118"/>
        <end position="422"/>
    </location>
</feature>
<dbReference type="SUPFAM" id="SSF53187">
    <property type="entry name" value="Zn-dependent exopeptidases"/>
    <property type="match status" value="1"/>
</dbReference>
<evidence type="ECO:0000256" key="5">
    <source>
        <dbReference type="ARBA" id="ARBA00022801"/>
    </source>
</evidence>
<keyword evidence="7" id="KW-0482">Metalloprotease</keyword>
<keyword evidence="4" id="KW-0479">Metal-binding</keyword>
<dbReference type="Proteomes" id="UP001479436">
    <property type="component" value="Unassembled WGS sequence"/>
</dbReference>
<feature type="signal peptide" evidence="10">
    <location>
        <begin position="1"/>
        <end position="19"/>
    </location>
</feature>
<dbReference type="PROSITE" id="PS52035">
    <property type="entry name" value="PEPTIDASE_M14"/>
    <property type="match status" value="1"/>
</dbReference>
<evidence type="ECO:0000256" key="3">
    <source>
        <dbReference type="ARBA" id="ARBA00022670"/>
    </source>
</evidence>
<dbReference type="PROSITE" id="PS00132">
    <property type="entry name" value="CARBOXYPEPT_ZN_1"/>
    <property type="match status" value="1"/>
</dbReference>
<dbReference type="PRINTS" id="PR00765">
    <property type="entry name" value="CRBOXYPTASEA"/>
</dbReference>
<sequence length="428" mass="47263">MRYSTLLSLALLSASSVLAVPVTEFLARPVRYDNHQLVQVKRSDAALDLVSKNNLDVWHKSDNILHIRASPDDIEKLSEFEPTVLIENIQESIDEETKTLKQVALAKRAVDDATWFQNYHTFAEIVQWLQQLSTKYPDLVTLVPSIGKTTLGKDIPALKITSSNGTQKKKIWFQGLQHAREWIASTTMQYVADGLASGYATDADIKKILDSAEIIIIPVSNPDGYEYTWNGDRLWRKNRRNNGSGVYGVDLNRNWPDHWNQGGSSSNPRDETYMGPASGSEPEVKALINYFLQQKNIAGAIDYHSYGELIMWPYAWSKSRPATSAQYSALGKAMKAAIRGVNPSEQYTPQQISDLYVASGSSSDWFYGSQVSQAQGFRSTSIAIELSPSGGGGASGFVLPPKNIIPVGKQTLAAAKVFINTVLTNPIS</sequence>
<dbReference type="SUPFAM" id="SSF54897">
    <property type="entry name" value="Protease propeptides/inhibitors"/>
    <property type="match status" value="1"/>
</dbReference>
<dbReference type="EMBL" id="JASJQH010009870">
    <property type="protein sequence ID" value="KAK9674945.1"/>
    <property type="molecule type" value="Genomic_DNA"/>
</dbReference>
<evidence type="ECO:0000256" key="9">
    <source>
        <dbReference type="SAM" id="MobiDB-lite"/>
    </source>
</evidence>
<dbReference type="Pfam" id="PF00246">
    <property type="entry name" value="Peptidase_M14"/>
    <property type="match status" value="1"/>
</dbReference>
<organism evidence="12 13">
    <name type="scientific">Basidiobolus ranarum</name>
    <dbReference type="NCBI Taxonomy" id="34480"/>
    <lineage>
        <taxon>Eukaryota</taxon>
        <taxon>Fungi</taxon>
        <taxon>Fungi incertae sedis</taxon>
        <taxon>Zoopagomycota</taxon>
        <taxon>Entomophthoromycotina</taxon>
        <taxon>Basidiobolomycetes</taxon>
        <taxon>Basidiobolales</taxon>
        <taxon>Basidiobolaceae</taxon>
        <taxon>Basidiobolus</taxon>
    </lineage>
</organism>
<evidence type="ECO:0000256" key="1">
    <source>
        <dbReference type="ARBA" id="ARBA00001947"/>
    </source>
</evidence>
<keyword evidence="13" id="KW-1185">Reference proteome</keyword>
<evidence type="ECO:0000256" key="7">
    <source>
        <dbReference type="ARBA" id="ARBA00023049"/>
    </source>
</evidence>
<feature type="chain" id="PRO_5045122962" description="Peptidase M14 domain-containing protein" evidence="10">
    <location>
        <begin position="20"/>
        <end position="428"/>
    </location>
</feature>
<evidence type="ECO:0000256" key="8">
    <source>
        <dbReference type="PROSITE-ProRule" id="PRU01379"/>
    </source>
</evidence>
<accession>A0ABR2VL75</accession>
<protein>
    <recommendedName>
        <fullName evidence="11">Peptidase M14 domain-containing protein</fullName>
    </recommendedName>
</protein>
<gene>
    <name evidence="12" type="ORF">K7432_016770</name>
</gene>
<feature type="region of interest" description="Disordered" evidence="9">
    <location>
        <begin position="258"/>
        <end position="278"/>
    </location>
</feature>
<keyword evidence="3" id="KW-0645">Protease</keyword>
<dbReference type="PANTHER" id="PTHR11705:SF143">
    <property type="entry name" value="SLL0236 PROTEIN"/>
    <property type="match status" value="1"/>
</dbReference>
<evidence type="ECO:0000256" key="10">
    <source>
        <dbReference type="SAM" id="SignalP"/>
    </source>
</evidence>
<keyword evidence="10" id="KW-0732">Signal</keyword>
<evidence type="ECO:0000256" key="6">
    <source>
        <dbReference type="ARBA" id="ARBA00022833"/>
    </source>
</evidence>
<dbReference type="InterPro" id="IPR000834">
    <property type="entry name" value="Peptidase_M14"/>
</dbReference>
<dbReference type="PANTHER" id="PTHR11705">
    <property type="entry name" value="PROTEASE FAMILY M14 CARBOXYPEPTIDASE A,B"/>
    <property type="match status" value="1"/>
</dbReference>
<proteinExistence type="inferred from homology"/>
<evidence type="ECO:0000256" key="2">
    <source>
        <dbReference type="ARBA" id="ARBA00005988"/>
    </source>
</evidence>
<comment type="cofactor">
    <cofactor evidence="1">
        <name>Zn(2+)</name>
        <dbReference type="ChEBI" id="CHEBI:29105"/>
    </cofactor>
</comment>
<reference evidence="12 13" key="1">
    <citation type="submission" date="2023-04" db="EMBL/GenBank/DDBJ databases">
        <title>Genome of Basidiobolus ranarum AG-B5.</title>
        <authorList>
            <person name="Stajich J.E."/>
            <person name="Carter-House D."/>
            <person name="Gryganskyi A."/>
        </authorList>
    </citation>
    <scope>NUCLEOTIDE SEQUENCE [LARGE SCALE GENOMIC DNA]</scope>
    <source>
        <strain evidence="12 13">AG-B5</strain>
    </source>
</reference>
<evidence type="ECO:0000256" key="4">
    <source>
        <dbReference type="ARBA" id="ARBA00022723"/>
    </source>
</evidence>
<name>A0ABR2VL75_9FUNG</name>
<dbReference type="InterPro" id="IPR057246">
    <property type="entry name" value="CARBOXYPEPT_ZN_1"/>
</dbReference>
<evidence type="ECO:0000313" key="12">
    <source>
        <dbReference type="EMBL" id="KAK9674945.1"/>
    </source>
</evidence>
<keyword evidence="6" id="KW-0862">Zinc</keyword>